<sequence>MRNARCVVRTARHAMVMRDATNRVHGHCFLMIGAVGPLIGQGPIVIDYRLSGTAYRPHKGLQWKYRRPAPGGARNCNEKPDPTTRGDVPVKKTFAITLPFNGLLLS</sequence>
<dbReference type="AlphaFoldDB" id="A0A967AXM8"/>
<keyword evidence="3" id="KW-1185">Reference proteome</keyword>
<dbReference type="Proteomes" id="UP000707206">
    <property type="component" value="Unassembled WGS sequence"/>
</dbReference>
<evidence type="ECO:0000313" key="2">
    <source>
        <dbReference type="EMBL" id="NHF61190.1"/>
    </source>
</evidence>
<feature type="compositionally biased region" description="Basic and acidic residues" evidence="1">
    <location>
        <begin position="76"/>
        <end position="88"/>
    </location>
</feature>
<comment type="caution">
    <text evidence="2">The sequence shown here is derived from an EMBL/GenBank/DDBJ whole genome shotgun (WGS) entry which is preliminary data.</text>
</comment>
<dbReference type="RefSeq" id="WP_152575688.1">
    <property type="nucleotide sequence ID" value="NZ_VIKU02000006.1"/>
</dbReference>
<organism evidence="2 3">
    <name type="scientific">Pelagihabitans pacificus</name>
    <dbReference type="NCBI Taxonomy" id="2696054"/>
    <lineage>
        <taxon>Bacteria</taxon>
        <taxon>Pseudomonadati</taxon>
        <taxon>Bacteroidota</taxon>
        <taxon>Flavobacteriia</taxon>
        <taxon>Flavobacteriales</taxon>
        <taxon>Flavobacteriaceae</taxon>
        <taxon>Pelagihabitans</taxon>
    </lineage>
</organism>
<reference evidence="2" key="1">
    <citation type="submission" date="2019-07" db="EMBL/GenBank/DDBJ databases">
        <authorList>
            <person name="De-Chao Zhang Q."/>
        </authorList>
    </citation>
    <scope>NUCLEOTIDE SEQUENCE</scope>
    <source>
        <strain evidence="2">TP-CH-4</strain>
    </source>
</reference>
<protein>
    <submittedName>
        <fullName evidence="2">Uncharacterized protein</fullName>
    </submittedName>
</protein>
<feature type="region of interest" description="Disordered" evidence="1">
    <location>
        <begin position="66"/>
        <end position="88"/>
    </location>
</feature>
<evidence type="ECO:0000256" key="1">
    <source>
        <dbReference type="SAM" id="MobiDB-lite"/>
    </source>
</evidence>
<dbReference type="EMBL" id="VIKU02000006">
    <property type="protein sequence ID" value="NHF61190.1"/>
    <property type="molecule type" value="Genomic_DNA"/>
</dbReference>
<proteinExistence type="predicted"/>
<reference evidence="2" key="2">
    <citation type="submission" date="2020-03" db="EMBL/GenBank/DDBJ databases">
        <title>Flavobacteriaceae bacterium strain TP-CH-4, a member of the family Flavobacteriaceae isolated from a deep-sea seamount.</title>
        <authorList>
            <person name="Zhang D.-C."/>
        </authorList>
    </citation>
    <scope>NUCLEOTIDE SEQUENCE</scope>
    <source>
        <strain evidence="2">TP-CH-4</strain>
    </source>
</reference>
<gene>
    <name evidence="2" type="ORF">FK220_017690</name>
</gene>
<accession>A0A967AXM8</accession>
<evidence type="ECO:0000313" key="3">
    <source>
        <dbReference type="Proteomes" id="UP000707206"/>
    </source>
</evidence>
<name>A0A967AXM8_9FLAO</name>